<dbReference type="InterPro" id="IPR036844">
    <property type="entry name" value="Hint_dom_sf"/>
</dbReference>
<dbReference type="NCBIfam" id="TIGR01443">
    <property type="entry name" value="intein_Cterm"/>
    <property type="match status" value="1"/>
</dbReference>
<evidence type="ECO:0000259" key="1">
    <source>
        <dbReference type="SMART" id="SM00305"/>
    </source>
</evidence>
<dbReference type="SUPFAM" id="SSF69796">
    <property type="entry name" value="Thymidylate synthase-complementing protein Thy1"/>
    <property type="match status" value="2"/>
</dbReference>
<gene>
    <name evidence="2" type="ORF">H6G14_06415</name>
</gene>
<proteinExistence type="predicted"/>
<name>A0ABR8BAT1_9NOSO</name>
<dbReference type="InterPro" id="IPR003586">
    <property type="entry name" value="Hint_dom_C"/>
</dbReference>
<dbReference type="Gene3D" id="2.170.16.10">
    <property type="entry name" value="Hedgehog/Intein (Hint) domain"/>
    <property type="match status" value="2"/>
</dbReference>
<comment type="caution">
    <text evidence="2">The sequence shown here is derived from an EMBL/GenBank/DDBJ whole genome shotgun (WGS) entry which is preliminary data.</text>
</comment>
<dbReference type="PROSITE" id="PS51331">
    <property type="entry name" value="THYX"/>
    <property type="match status" value="1"/>
</dbReference>
<dbReference type="InterPro" id="IPR036098">
    <property type="entry name" value="Thymidylate_synthase_ThyX_sf"/>
</dbReference>
<dbReference type="SMART" id="SM00305">
    <property type="entry name" value="HintC"/>
    <property type="match status" value="1"/>
</dbReference>
<accession>A0ABR8BAT1</accession>
<dbReference type="CDD" id="cd20175">
    <property type="entry name" value="ThyX"/>
    <property type="match status" value="1"/>
</dbReference>
<feature type="domain" description="Hint" evidence="1">
    <location>
        <begin position="509"/>
        <end position="555"/>
    </location>
</feature>
<protein>
    <submittedName>
        <fullName evidence="2">FAD-dependent thymidylate synthase</fullName>
    </submittedName>
</protein>
<dbReference type="PROSITE" id="PS50818">
    <property type="entry name" value="INTEIN_C_TER"/>
    <property type="match status" value="1"/>
</dbReference>
<evidence type="ECO:0000313" key="3">
    <source>
        <dbReference type="Proteomes" id="UP000621307"/>
    </source>
</evidence>
<dbReference type="Gene3D" id="1.10.30.50">
    <property type="match status" value="1"/>
</dbReference>
<dbReference type="InterPro" id="IPR030934">
    <property type="entry name" value="Intein_C"/>
</dbReference>
<sequence length="693" mass="80160">MDRFRVEVIAKTPNPQQVIYAAMHQDYTDGFVFDERDSWPSESECGDIIIKRLLAGERGHYGPLEHPQIVFNCGYFPHSVMQQARTHRVSVSFDVQCLASNTEITFVNGEGQSSQKLKKTIGELYDLWANGEKAIRQRSIRGRNGELPGQYRRDCQQRIRKMRLRVLNEETGLFEVGHIKDVMCSGLQPVYRVTLEDGKTLDCTVNHRLFTSEGWQRMGNAVGLVTNHDGSVAIMTKPCNVMCNGMAVVGNGLYRNREWLESQIAKGLSTLEIAQMSQCSINTLRNWANRYGLSLNQKDSKFSHGHQPWNYDSNALYRNKAWLEEQLYQGLHVDEMAVLANCSIEAIKKWVYAYGLSLNKKSPGTKEPWNKGKGGYNLNLSEESRQKRVENAKKYTKRGEESNFWKGGTSTERELIGAWTREIAPVVHEKFNYICQKCRVRGGILHAHHLVPVYADESYAYDFENLVTLCKECHESVHHNNQEIEFAQFYNPIIDTENWQPKPKQLGKKLQAHPVKVKSVEYLGQQMTYDLEVEGDWHNFVANGMVVHNSFRYTGNQFIDVVEGRKDIEDVFYLRPVGYYTDRQGKKYYYSPEQRAADLQWCLEAAKRYKADFEGGMSEEHARGKVPFDYRQHFVVSFNLRSFLHFCDLRNKKDAQLEIQKLCELMWPHFAEWSPAIAQWYEKSRLGRARLSP</sequence>
<dbReference type="Pfam" id="PF02511">
    <property type="entry name" value="Thy1"/>
    <property type="match status" value="2"/>
</dbReference>
<reference evidence="2 3" key="1">
    <citation type="journal article" date="2020" name="ISME J.">
        <title>Comparative genomics reveals insights into cyanobacterial evolution and habitat adaptation.</title>
        <authorList>
            <person name="Chen M.Y."/>
            <person name="Teng W.K."/>
            <person name="Zhao L."/>
            <person name="Hu C.X."/>
            <person name="Zhou Y.K."/>
            <person name="Han B.P."/>
            <person name="Song L.R."/>
            <person name="Shu W.S."/>
        </authorList>
    </citation>
    <scope>NUCLEOTIDE SEQUENCE [LARGE SCALE GENOMIC DNA]</scope>
    <source>
        <strain evidence="2 3">FACHB-3921</strain>
    </source>
</reference>
<keyword evidence="3" id="KW-1185">Reference proteome</keyword>
<dbReference type="NCBIfam" id="TIGR01445">
    <property type="entry name" value="intein_Nterm"/>
    <property type="match status" value="1"/>
</dbReference>
<dbReference type="CDD" id="cd00085">
    <property type="entry name" value="HNHc"/>
    <property type="match status" value="1"/>
</dbReference>
<dbReference type="Pfam" id="PF14890">
    <property type="entry name" value="Intein_splicing"/>
    <property type="match status" value="1"/>
</dbReference>
<dbReference type="Gene3D" id="3.30.1360.170">
    <property type="match status" value="2"/>
</dbReference>
<dbReference type="InterPro" id="IPR003615">
    <property type="entry name" value="HNH_nuc"/>
</dbReference>
<dbReference type="EMBL" id="JACJQL010000006">
    <property type="protein sequence ID" value="MBD2250941.1"/>
    <property type="molecule type" value="Genomic_DNA"/>
</dbReference>
<evidence type="ECO:0000313" key="2">
    <source>
        <dbReference type="EMBL" id="MBD2250941.1"/>
    </source>
</evidence>
<dbReference type="Proteomes" id="UP000621307">
    <property type="component" value="Unassembled WGS sequence"/>
</dbReference>
<dbReference type="InterPro" id="IPR003669">
    <property type="entry name" value="Thymidylate_synthase_ThyX"/>
</dbReference>
<dbReference type="PANTHER" id="PTHR34934">
    <property type="entry name" value="FLAVIN-DEPENDENT THYMIDYLATE SYNTHASE"/>
    <property type="match status" value="1"/>
</dbReference>
<organism evidence="2 3">
    <name type="scientific">Nostoc parmelioides FACHB-3921</name>
    <dbReference type="NCBI Taxonomy" id="2692909"/>
    <lineage>
        <taxon>Bacteria</taxon>
        <taxon>Bacillati</taxon>
        <taxon>Cyanobacteriota</taxon>
        <taxon>Cyanophyceae</taxon>
        <taxon>Nostocales</taxon>
        <taxon>Nostocaceae</taxon>
        <taxon>Nostoc</taxon>
    </lineage>
</organism>
<dbReference type="InterPro" id="IPR006141">
    <property type="entry name" value="Intein_N"/>
</dbReference>
<dbReference type="PANTHER" id="PTHR34934:SF1">
    <property type="entry name" value="FLAVIN-DEPENDENT THYMIDYLATE SYNTHASE"/>
    <property type="match status" value="1"/>
</dbReference>
<dbReference type="SUPFAM" id="SSF51294">
    <property type="entry name" value="Hedgehog/intein (Hint) domain"/>
    <property type="match status" value="1"/>
</dbReference>
<dbReference type="PROSITE" id="PS50817">
    <property type="entry name" value="INTEIN_N_TER"/>
    <property type="match status" value="1"/>
</dbReference>